<dbReference type="Proteomes" id="UP000193944">
    <property type="component" value="Unassembled WGS sequence"/>
</dbReference>
<comment type="similarity">
    <text evidence="1 2">Belongs to the serpin family.</text>
</comment>
<dbReference type="InterPro" id="IPR036186">
    <property type="entry name" value="Serpin_sf"/>
</dbReference>
<proteinExistence type="inferred from homology"/>
<dbReference type="EMBL" id="MCFG01000325">
    <property type="protein sequence ID" value="ORX75987.1"/>
    <property type="molecule type" value="Genomic_DNA"/>
</dbReference>
<dbReference type="GO" id="GO:0005615">
    <property type="term" value="C:extracellular space"/>
    <property type="evidence" value="ECO:0007669"/>
    <property type="project" value="InterPro"/>
</dbReference>
<dbReference type="PANTHER" id="PTHR11461:SF211">
    <property type="entry name" value="GH10112P-RELATED"/>
    <property type="match status" value="1"/>
</dbReference>
<evidence type="ECO:0000259" key="3">
    <source>
        <dbReference type="SMART" id="SM00093"/>
    </source>
</evidence>
<dbReference type="PROSITE" id="PS00284">
    <property type="entry name" value="SERPIN"/>
    <property type="match status" value="1"/>
</dbReference>
<reference evidence="4 5" key="1">
    <citation type="submission" date="2016-08" db="EMBL/GenBank/DDBJ databases">
        <title>A Parts List for Fungal Cellulosomes Revealed by Comparative Genomics.</title>
        <authorList>
            <consortium name="DOE Joint Genome Institute"/>
            <person name="Haitjema C.H."/>
            <person name="Gilmore S.P."/>
            <person name="Henske J.K."/>
            <person name="Solomon K.V."/>
            <person name="De Groot R."/>
            <person name="Kuo A."/>
            <person name="Mondo S.J."/>
            <person name="Salamov A.A."/>
            <person name="Labutti K."/>
            <person name="Zhao Z."/>
            <person name="Chiniquy J."/>
            <person name="Barry K."/>
            <person name="Brewer H.M."/>
            <person name="Purvine S.O."/>
            <person name="Wright A.T."/>
            <person name="Boxma B."/>
            <person name="Van Alen T."/>
            <person name="Hackstein J.H."/>
            <person name="Baker S.E."/>
            <person name="Grigoriev I.V."/>
            <person name="O'Malley M.A."/>
        </authorList>
    </citation>
    <scope>NUCLEOTIDE SEQUENCE [LARGE SCALE GENOMIC DNA]</scope>
    <source>
        <strain evidence="4 5">S4</strain>
    </source>
</reference>
<reference evidence="4 5" key="2">
    <citation type="submission" date="2016-08" db="EMBL/GenBank/DDBJ databases">
        <title>Pervasive Adenine N6-methylation of Active Genes in Fungi.</title>
        <authorList>
            <consortium name="DOE Joint Genome Institute"/>
            <person name="Mondo S.J."/>
            <person name="Dannebaum R.O."/>
            <person name="Kuo R.C."/>
            <person name="Labutti K."/>
            <person name="Haridas S."/>
            <person name="Kuo A."/>
            <person name="Salamov A."/>
            <person name="Ahrendt S.R."/>
            <person name="Lipzen A."/>
            <person name="Sullivan W."/>
            <person name="Andreopoulos W.B."/>
            <person name="Clum A."/>
            <person name="Lindquist E."/>
            <person name="Daum C."/>
            <person name="Ramamoorthy G.K."/>
            <person name="Gryganskyi A."/>
            <person name="Culley D."/>
            <person name="Magnuson J.K."/>
            <person name="James T.Y."/>
            <person name="O'Malley M.A."/>
            <person name="Stajich J.E."/>
            <person name="Spatafora J.W."/>
            <person name="Visel A."/>
            <person name="Grigoriev I.V."/>
        </authorList>
    </citation>
    <scope>NUCLEOTIDE SEQUENCE [LARGE SCALE GENOMIC DNA]</scope>
    <source>
        <strain evidence="4 5">S4</strain>
    </source>
</reference>
<protein>
    <recommendedName>
        <fullName evidence="3">Serpin domain-containing protein</fullName>
    </recommendedName>
</protein>
<dbReference type="Pfam" id="PF00079">
    <property type="entry name" value="Serpin"/>
    <property type="match status" value="1"/>
</dbReference>
<organism evidence="4 5">
    <name type="scientific">Anaeromyces robustus</name>
    <dbReference type="NCBI Taxonomy" id="1754192"/>
    <lineage>
        <taxon>Eukaryota</taxon>
        <taxon>Fungi</taxon>
        <taxon>Fungi incertae sedis</taxon>
        <taxon>Chytridiomycota</taxon>
        <taxon>Chytridiomycota incertae sedis</taxon>
        <taxon>Neocallimastigomycetes</taxon>
        <taxon>Neocallimastigales</taxon>
        <taxon>Neocallimastigaceae</taxon>
        <taxon>Anaeromyces</taxon>
    </lineage>
</organism>
<dbReference type="STRING" id="1754192.A0A1Y1WR29"/>
<dbReference type="GO" id="GO:0004867">
    <property type="term" value="F:serine-type endopeptidase inhibitor activity"/>
    <property type="evidence" value="ECO:0007669"/>
    <property type="project" value="InterPro"/>
</dbReference>
<dbReference type="Gene3D" id="2.30.39.10">
    <property type="entry name" value="Alpha-1-antitrypsin, domain 1"/>
    <property type="match status" value="1"/>
</dbReference>
<name>A0A1Y1WR29_9FUNG</name>
<dbReference type="InterPro" id="IPR023795">
    <property type="entry name" value="Serpin_CS"/>
</dbReference>
<dbReference type="AlphaFoldDB" id="A0A1Y1WR29"/>
<accession>A0A1Y1WR29</accession>
<dbReference type="Gene3D" id="3.30.497.10">
    <property type="entry name" value="Antithrombin, subunit I, domain 2"/>
    <property type="match status" value="1"/>
</dbReference>
<dbReference type="OrthoDB" id="661148at2759"/>
<feature type="domain" description="Serpin" evidence="3">
    <location>
        <begin position="6"/>
        <end position="341"/>
    </location>
</feature>
<dbReference type="InterPro" id="IPR042178">
    <property type="entry name" value="Serpin_sf_1"/>
</dbReference>
<dbReference type="InterPro" id="IPR000215">
    <property type="entry name" value="Serpin_fam"/>
</dbReference>
<dbReference type="SUPFAM" id="SSF56574">
    <property type="entry name" value="Serpins"/>
    <property type="match status" value="1"/>
</dbReference>
<evidence type="ECO:0000256" key="1">
    <source>
        <dbReference type="ARBA" id="ARBA00009500"/>
    </source>
</evidence>
<gene>
    <name evidence="4" type="ORF">BCR32DRAFT_296548</name>
</gene>
<dbReference type="SMART" id="SM00093">
    <property type="entry name" value="SERPIN"/>
    <property type="match status" value="1"/>
</dbReference>
<dbReference type="InterPro" id="IPR023796">
    <property type="entry name" value="Serpin_dom"/>
</dbReference>
<dbReference type="InterPro" id="IPR042185">
    <property type="entry name" value="Serpin_sf_2"/>
</dbReference>
<evidence type="ECO:0000313" key="5">
    <source>
        <dbReference type="Proteomes" id="UP000193944"/>
    </source>
</evidence>
<sequence length="367" mass="42585">MSSFQLNIFKAINKKNDRKNITVSPISIYHILSLTTNGAVNETLKEMLNTLCHKNLKELNKDNKSIATLIEKFKSVEYANAVFTKVKPLELFTEMIKEYKAKMDILNDADKINKWCSEATHGKIQKIIESLSPDDVMILINIIFFKGVWLKRFDEKNTDKGIFMNYNEEKVGIDFMKTLDKFDYFSDYNIQAISIKYKHDNMVATIILPNRENNINNYIDNFTLKTYKDIIKKMKNKKVNIYLPNFEIKYEEELSKSFISLGMVQAFSENADFSSMIKSEDVKIGRIIHKTYIKIDEEGTEASAATAVVMVKKSVSLFETRIPIMKVNSPFLFIIRNENLPCGNDIIFISKIEMIDKKYDEAMINDY</sequence>
<evidence type="ECO:0000256" key="2">
    <source>
        <dbReference type="RuleBase" id="RU000411"/>
    </source>
</evidence>
<evidence type="ECO:0000313" key="4">
    <source>
        <dbReference type="EMBL" id="ORX75987.1"/>
    </source>
</evidence>
<keyword evidence="5" id="KW-1185">Reference proteome</keyword>
<dbReference type="PANTHER" id="PTHR11461">
    <property type="entry name" value="SERINE PROTEASE INHIBITOR, SERPIN"/>
    <property type="match status" value="1"/>
</dbReference>
<comment type="caution">
    <text evidence="4">The sequence shown here is derived from an EMBL/GenBank/DDBJ whole genome shotgun (WGS) entry which is preliminary data.</text>
</comment>